<feature type="compositionally biased region" description="Polar residues" evidence="1">
    <location>
        <begin position="191"/>
        <end position="214"/>
    </location>
</feature>
<feature type="region of interest" description="Disordered" evidence="1">
    <location>
        <begin position="181"/>
        <end position="214"/>
    </location>
</feature>
<gene>
    <name evidence="2" type="primary">gene0078</name>
    <name evidence="2" type="synonym">hkaK</name>
    <name evidence="2" type="ordered locus">PAU_03138</name>
</gene>
<dbReference type="STRING" id="291112.PAU_03138"/>
<protein>
    <recommendedName>
        <fullName evidence="4">DUF669 domain-containing protein</fullName>
    </recommendedName>
</protein>
<evidence type="ECO:0000313" key="3">
    <source>
        <dbReference type="Proteomes" id="UP000002747"/>
    </source>
</evidence>
<name>C7BH60_PHOAA</name>
<evidence type="ECO:0000256" key="1">
    <source>
        <dbReference type="SAM" id="MobiDB-lite"/>
    </source>
</evidence>
<dbReference type="Proteomes" id="UP000002747">
    <property type="component" value="Chromosome"/>
</dbReference>
<dbReference type="EMBL" id="FM162591">
    <property type="protein sequence ID" value="CAQ85226.1"/>
    <property type="molecule type" value="Genomic_DNA"/>
</dbReference>
<evidence type="ECO:0008006" key="4">
    <source>
        <dbReference type="Google" id="ProtNLM"/>
    </source>
</evidence>
<dbReference type="KEGG" id="pay:PAU_03138"/>
<proteinExistence type="predicted"/>
<dbReference type="eggNOG" id="ENOG5030TX1">
    <property type="taxonomic scope" value="Bacteria"/>
</dbReference>
<accession>C7BH60</accession>
<organism evidence="2 3">
    <name type="scientific">Photorhabdus asymbiotica subsp. asymbiotica (strain ATCC 43949 / 3105-77)</name>
    <name type="common">Xenorhabdus luminescens (strain 2)</name>
    <dbReference type="NCBI Taxonomy" id="553480"/>
    <lineage>
        <taxon>Bacteria</taxon>
        <taxon>Pseudomonadati</taxon>
        <taxon>Pseudomonadota</taxon>
        <taxon>Gammaproteobacteria</taxon>
        <taxon>Enterobacterales</taxon>
        <taxon>Morganellaceae</taxon>
        <taxon>Photorhabdus</taxon>
    </lineage>
</organism>
<evidence type="ECO:0000313" key="2">
    <source>
        <dbReference type="EMBL" id="CAQ85226.1"/>
    </source>
</evidence>
<sequence>MSLLRNQKIRLNEMSNVMFVYNEELALSAGQSGFITESGAYIITISEAKFTTGKGGACFIEFSGESNDGRKVNYLSVCYKKNDGMDNQYGINMINAIIGCAGVKQLSYITKDDNTFIAPELTGKTVGLVLQKTLRTKKSDGNDTFGFDIRIPFIAKTSQTLQELKEGKVAETINNIVSNLKDRDERKKSHNNSNDNCYDSNMQPNQFDDNFSPF</sequence>
<dbReference type="AlphaFoldDB" id="C7BH60"/>
<reference evidence="2 3" key="1">
    <citation type="journal article" date="2009" name="BMC Genomics">
        <title>Comparative genomics of the emerging human pathogen Photorhabdus asymbiotica with the insect pathogen Photorhabdus luminescens.</title>
        <authorList>
            <person name="Wilkinson P."/>
            <person name="Waterfield N.R."/>
            <person name="Crossman L."/>
            <person name="Corton C."/>
            <person name="Sanchez-Contreras M."/>
            <person name="Vlisidou I."/>
            <person name="Barron A."/>
            <person name="Bignell A."/>
            <person name="Clark L."/>
            <person name="Ormond D."/>
            <person name="Mayho M."/>
            <person name="Bason N."/>
            <person name="Smith F."/>
            <person name="Simmonds M."/>
            <person name="Churcher C."/>
            <person name="Harris D."/>
            <person name="Thompson N.R."/>
            <person name="Quail M."/>
            <person name="Parkhill J."/>
            <person name="ffrench-Constant R.H."/>
        </authorList>
    </citation>
    <scope>NUCLEOTIDE SEQUENCE [LARGE SCALE GENOMIC DNA]</scope>
    <source>
        <strain evidence="3">ATCC 43949 / 3105-77</strain>
    </source>
</reference>